<evidence type="ECO:0000313" key="2">
    <source>
        <dbReference type="Proteomes" id="UP001055219"/>
    </source>
</evidence>
<dbReference type="GeneID" id="75826913"/>
<dbReference type="EMBL" id="JAGIXG020000067">
    <property type="protein sequence ID" value="KAI6778498.1"/>
    <property type="molecule type" value="Genomic_DNA"/>
</dbReference>
<comment type="caution">
    <text evidence="1">The sequence shown here is derived from an EMBL/GenBank/DDBJ whole genome shotgun (WGS) entry which is preliminary data.</text>
</comment>
<keyword evidence="2" id="KW-1185">Reference proteome</keyword>
<dbReference type="Pfam" id="PF03702">
    <property type="entry name" value="AnmK"/>
    <property type="match status" value="2"/>
</dbReference>
<accession>A0A9P9XVC3</accession>
<name>A0A9P9XVC3_9HYPO</name>
<dbReference type="GO" id="GO:0006040">
    <property type="term" value="P:amino sugar metabolic process"/>
    <property type="evidence" value="ECO:0007669"/>
    <property type="project" value="InterPro"/>
</dbReference>
<dbReference type="PANTHER" id="PTHR30605">
    <property type="entry name" value="ANHYDRO-N-ACETYLMURAMIC ACID KINASE"/>
    <property type="match status" value="1"/>
</dbReference>
<reference evidence="1" key="1">
    <citation type="journal article" date="2021" name="J Fungi (Basel)">
        <title>Genomic and Metabolomic Analyses of the Marine Fungus Emericellopsis cladophorae: Insights into Saltwater Adaptability Mechanisms and Its Biosynthetic Potential.</title>
        <authorList>
            <person name="Goncalves M.F.M."/>
            <person name="Hilario S."/>
            <person name="Van de Peer Y."/>
            <person name="Esteves A.C."/>
            <person name="Alves A."/>
        </authorList>
    </citation>
    <scope>NUCLEOTIDE SEQUENCE</scope>
    <source>
        <strain evidence="1">MUM 19.33</strain>
    </source>
</reference>
<protein>
    <submittedName>
        <fullName evidence="1">Anhydro-N-acetylmuramic acid kinase</fullName>
    </submittedName>
</protein>
<keyword evidence="1" id="KW-0808">Transferase</keyword>
<dbReference type="InterPro" id="IPR005338">
    <property type="entry name" value="Anhydro_N_Ac-Mur_kinase"/>
</dbReference>
<reference evidence="1" key="2">
    <citation type="submission" date="2022-07" db="EMBL/GenBank/DDBJ databases">
        <authorList>
            <person name="Goncalves M.F.M."/>
            <person name="Hilario S."/>
            <person name="Van De Peer Y."/>
            <person name="Esteves A.C."/>
            <person name="Alves A."/>
        </authorList>
    </citation>
    <scope>NUCLEOTIDE SEQUENCE</scope>
    <source>
        <strain evidence="1">MUM 19.33</strain>
    </source>
</reference>
<dbReference type="OrthoDB" id="5427593at2759"/>
<dbReference type="AlphaFoldDB" id="A0A9P9XVC3"/>
<dbReference type="RefSeq" id="XP_051359354.1">
    <property type="nucleotide sequence ID" value="XM_051509705.1"/>
</dbReference>
<proteinExistence type="predicted"/>
<dbReference type="Gene3D" id="3.30.420.40">
    <property type="match status" value="2"/>
</dbReference>
<keyword evidence="1" id="KW-0418">Kinase</keyword>
<dbReference type="Proteomes" id="UP001055219">
    <property type="component" value="Unassembled WGS sequence"/>
</dbReference>
<dbReference type="PANTHER" id="PTHR30605:SF0">
    <property type="entry name" value="ANHYDRO-N-ACETYLMURAMIC ACID KINASE"/>
    <property type="match status" value="1"/>
</dbReference>
<organism evidence="1 2">
    <name type="scientific">Emericellopsis cladophorae</name>
    <dbReference type="NCBI Taxonomy" id="2686198"/>
    <lineage>
        <taxon>Eukaryota</taxon>
        <taxon>Fungi</taxon>
        <taxon>Dikarya</taxon>
        <taxon>Ascomycota</taxon>
        <taxon>Pezizomycotina</taxon>
        <taxon>Sordariomycetes</taxon>
        <taxon>Hypocreomycetidae</taxon>
        <taxon>Hypocreales</taxon>
        <taxon>Bionectriaceae</taxon>
        <taxon>Emericellopsis</taxon>
    </lineage>
</organism>
<sequence>MGSINDLSPTAGQALDTTVLGFNSGTSMDGIDCALCPFSPQTPQDPLQFALIAYDEEPLEPTIKTHVMNMILHNTTTPEKLSEVNVPLREAFFDAVRLFCKKNNVDAQITADAIGSHGHTIWLLSMPDHGFQGVRPSGWPSGRAPLIAFFDALVLHHPTKLRACQNIGGVANVCFILPDVNGKLNDEFFDFDMGPGNVFIDAAVRYFTNGEQEYHKDGAMGKAGRGVFRDTIAYELIKRGLAKGLTPNDIVATITRMHHRLGHCRALTQLYAHCAVFPDTSIVLLDEADIPAGTKGAILLAWQGTETMVGRSIPVPNRVEVSGRNHINLVREIVNYVDGKVFDNKT</sequence>
<gene>
    <name evidence="1" type="ORF">J7T54_000394</name>
</gene>
<dbReference type="GO" id="GO:0016301">
    <property type="term" value="F:kinase activity"/>
    <property type="evidence" value="ECO:0007669"/>
    <property type="project" value="UniProtKB-KW"/>
</dbReference>
<dbReference type="GO" id="GO:0016773">
    <property type="term" value="F:phosphotransferase activity, alcohol group as acceptor"/>
    <property type="evidence" value="ECO:0007669"/>
    <property type="project" value="InterPro"/>
</dbReference>
<dbReference type="GO" id="GO:0009254">
    <property type="term" value="P:peptidoglycan turnover"/>
    <property type="evidence" value="ECO:0007669"/>
    <property type="project" value="InterPro"/>
</dbReference>
<evidence type="ECO:0000313" key="1">
    <source>
        <dbReference type="EMBL" id="KAI6778498.1"/>
    </source>
</evidence>
<dbReference type="GO" id="GO:0005524">
    <property type="term" value="F:ATP binding"/>
    <property type="evidence" value="ECO:0007669"/>
    <property type="project" value="InterPro"/>
</dbReference>